<keyword evidence="3" id="KW-1185">Reference proteome</keyword>
<protein>
    <submittedName>
        <fullName evidence="2">Uncharacterized protein</fullName>
    </submittedName>
</protein>
<name>A0A1V8TDC1_9PEZI</name>
<dbReference type="AlphaFoldDB" id="A0A1V8TDC1"/>
<organism evidence="2 3">
    <name type="scientific">Cryoendolithus antarcticus</name>
    <dbReference type="NCBI Taxonomy" id="1507870"/>
    <lineage>
        <taxon>Eukaryota</taxon>
        <taxon>Fungi</taxon>
        <taxon>Dikarya</taxon>
        <taxon>Ascomycota</taxon>
        <taxon>Pezizomycotina</taxon>
        <taxon>Dothideomycetes</taxon>
        <taxon>Dothideomycetidae</taxon>
        <taxon>Cladosporiales</taxon>
        <taxon>Cladosporiaceae</taxon>
        <taxon>Cryoendolithus</taxon>
    </lineage>
</organism>
<dbReference type="EMBL" id="NAJO01000010">
    <property type="protein sequence ID" value="OQO09389.1"/>
    <property type="molecule type" value="Genomic_DNA"/>
</dbReference>
<accession>A0A1V8TDC1</accession>
<evidence type="ECO:0000313" key="3">
    <source>
        <dbReference type="Proteomes" id="UP000192596"/>
    </source>
</evidence>
<evidence type="ECO:0000313" key="2">
    <source>
        <dbReference type="EMBL" id="OQO09389.1"/>
    </source>
</evidence>
<reference evidence="3" key="1">
    <citation type="submission" date="2017-03" db="EMBL/GenBank/DDBJ databases">
        <title>Genomes of endolithic fungi from Antarctica.</title>
        <authorList>
            <person name="Coleine C."/>
            <person name="Masonjones S."/>
            <person name="Stajich J.E."/>
        </authorList>
    </citation>
    <scope>NUCLEOTIDE SEQUENCE [LARGE SCALE GENOMIC DNA]</scope>
    <source>
        <strain evidence="3">CCFEE 5527</strain>
    </source>
</reference>
<comment type="caution">
    <text evidence="2">The sequence shown here is derived from an EMBL/GenBank/DDBJ whole genome shotgun (WGS) entry which is preliminary data.</text>
</comment>
<proteinExistence type="predicted"/>
<sequence length="170" mass="19725">MDAYQAHSARRVEAPQQTTRVIEPQYIDPTSEPKQNHEQTLAEAFRGLELERKGIPPPTYEEVTINRAVHPGPAAPAPMPRSFDRHFDALDDFDSDSEAEFERGMRGGGVVRGGDSWVSAKREWRARKAARREEKRRVKCELKAVLREGRMAWREERRGRREERRGRRCC</sequence>
<feature type="region of interest" description="Disordered" evidence="1">
    <location>
        <begin position="1"/>
        <end position="21"/>
    </location>
</feature>
<dbReference type="Proteomes" id="UP000192596">
    <property type="component" value="Unassembled WGS sequence"/>
</dbReference>
<gene>
    <name evidence="2" type="ORF">B0A48_04787</name>
</gene>
<evidence type="ECO:0000256" key="1">
    <source>
        <dbReference type="SAM" id="MobiDB-lite"/>
    </source>
</evidence>
<dbReference type="InParanoid" id="A0A1V8TDC1"/>